<gene>
    <name evidence="2" type="ORF">FQ154_09055</name>
</gene>
<accession>A0A5B0EFG4</accession>
<sequence>MLIADNLAIDGRHLPLLESTSFAVARGELLLIAAEPQPTRTALALGASARMRPSQGTVAWSGSTSLKAVRRISTLVDSPEINEPEAHLKVRDLVAEDLALLPGPIWRRSGIDAWLKRHHLEDLAEQWLDAVDPLERLTVLTHLALEDRNVELLVFDTPDRHGIPEDDWCNHLHTVAAGRRAPAVIGIVQRIPENWSGSTAYAGEIQEKLDTRQTLDGAAPESTDPESGTCLEEPGQIPEPLDEDSPGAAPATNQADPRTEDAPTSAVPTTEPAAAADDPESGEPAAPTTDPHATKDLP</sequence>
<protein>
    <submittedName>
        <fullName evidence="2">ABC transporter ATP-binding protein</fullName>
    </submittedName>
</protein>
<evidence type="ECO:0000313" key="3">
    <source>
        <dbReference type="Proteomes" id="UP000323856"/>
    </source>
</evidence>
<feature type="compositionally biased region" description="Low complexity" evidence="1">
    <location>
        <begin position="262"/>
        <end position="287"/>
    </location>
</feature>
<reference evidence="2 3" key="1">
    <citation type="submission" date="2019-07" db="EMBL/GenBank/DDBJ databases">
        <title>Analysis of the biochemical properties, biological activity and biotechnological potential of siderophores and biosurfactants produced by Antarctic psychrotolerant bacteria.</title>
        <authorList>
            <person name="Styczynski M."/>
            <person name="Krucon T."/>
            <person name="Decewicz P."/>
            <person name="Dziewit L."/>
        </authorList>
    </citation>
    <scope>NUCLEOTIDE SEQUENCE [LARGE SCALE GENOMIC DNA]</scope>
    <source>
        <strain evidence="2 3">ANT_H27</strain>
    </source>
</reference>
<name>A0A5B0EFG4_9MICC</name>
<keyword evidence="2" id="KW-0067">ATP-binding</keyword>
<dbReference type="RefSeq" id="WP_007272543.1">
    <property type="nucleotide sequence ID" value="NZ_JBITUG010000003.1"/>
</dbReference>
<dbReference type="EMBL" id="VOBL01000007">
    <property type="protein sequence ID" value="KAA0977428.1"/>
    <property type="molecule type" value="Genomic_DNA"/>
</dbReference>
<feature type="region of interest" description="Disordered" evidence="1">
    <location>
        <begin position="215"/>
        <end position="298"/>
    </location>
</feature>
<dbReference type="Proteomes" id="UP000323856">
    <property type="component" value="Unassembled WGS sequence"/>
</dbReference>
<dbReference type="GO" id="GO:0005524">
    <property type="term" value="F:ATP binding"/>
    <property type="evidence" value="ECO:0007669"/>
    <property type="project" value="UniProtKB-KW"/>
</dbReference>
<evidence type="ECO:0000313" key="2">
    <source>
        <dbReference type="EMBL" id="KAA0977428.1"/>
    </source>
</evidence>
<comment type="caution">
    <text evidence="2">The sequence shown here is derived from an EMBL/GenBank/DDBJ whole genome shotgun (WGS) entry which is preliminary data.</text>
</comment>
<evidence type="ECO:0000256" key="1">
    <source>
        <dbReference type="SAM" id="MobiDB-lite"/>
    </source>
</evidence>
<dbReference type="OrthoDB" id="3775353at2"/>
<keyword evidence="2" id="KW-0547">Nucleotide-binding</keyword>
<proteinExistence type="predicted"/>
<organism evidence="2 3">
    <name type="scientific">Paeniglutamicibacter gangotriensis</name>
    <dbReference type="NCBI Taxonomy" id="254787"/>
    <lineage>
        <taxon>Bacteria</taxon>
        <taxon>Bacillati</taxon>
        <taxon>Actinomycetota</taxon>
        <taxon>Actinomycetes</taxon>
        <taxon>Micrococcales</taxon>
        <taxon>Micrococcaceae</taxon>
        <taxon>Paeniglutamicibacter</taxon>
    </lineage>
</organism>
<dbReference type="AlphaFoldDB" id="A0A5B0EFG4"/>